<reference evidence="1 2" key="1">
    <citation type="submission" date="2018-04" db="EMBL/GenBank/DDBJ databases">
        <title>Genomic Encyclopedia of Archaeal and Bacterial Type Strains, Phase II (KMG-II): from individual species to whole genera.</title>
        <authorList>
            <person name="Goeker M."/>
        </authorList>
    </citation>
    <scope>NUCLEOTIDE SEQUENCE [LARGE SCALE GENOMIC DNA]</scope>
    <source>
        <strain evidence="1 2">DSM 26809</strain>
    </source>
</reference>
<evidence type="ECO:0000313" key="2">
    <source>
        <dbReference type="Proteomes" id="UP000244168"/>
    </source>
</evidence>
<organism evidence="1 2">
    <name type="scientific">Mucilaginibacter yixingensis</name>
    <dbReference type="NCBI Taxonomy" id="1295612"/>
    <lineage>
        <taxon>Bacteria</taxon>
        <taxon>Pseudomonadati</taxon>
        <taxon>Bacteroidota</taxon>
        <taxon>Sphingobacteriia</taxon>
        <taxon>Sphingobacteriales</taxon>
        <taxon>Sphingobacteriaceae</taxon>
        <taxon>Mucilaginibacter</taxon>
    </lineage>
</organism>
<accession>A0A2T5JDI1</accession>
<gene>
    <name evidence="1" type="ORF">C8P68_102660</name>
</gene>
<dbReference type="EMBL" id="QAOQ01000002">
    <property type="protein sequence ID" value="PTQ99830.1"/>
    <property type="molecule type" value="Genomic_DNA"/>
</dbReference>
<keyword evidence="2" id="KW-1185">Reference proteome</keyword>
<protein>
    <submittedName>
        <fullName evidence="1">Uncharacterized protein</fullName>
    </submittedName>
</protein>
<proteinExistence type="predicted"/>
<sequence length="34" mass="3913">MSVYQPAVKVNFFKQPGPLIYLLDTFTLLNNKVI</sequence>
<evidence type="ECO:0000313" key="1">
    <source>
        <dbReference type="EMBL" id="PTQ99830.1"/>
    </source>
</evidence>
<dbReference type="AlphaFoldDB" id="A0A2T5JDI1"/>
<dbReference type="Proteomes" id="UP000244168">
    <property type="component" value="Unassembled WGS sequence"/>
</dbReference>
<comment type="caution">
    <text evidence="1">The sequence shown here is derived from an EMBL/GenBank/DDBJ whole genome shotgun (WGS) entry which is preliminary data.</text>
</comment>
<name>A0A2T5JDI1_9SPHI</name>